<dbReference type="AlphaFoldDB" id="A0A5S9WRA7"/>
<evidence type="ECO:0000256" key="1">
    <source>
        <dbReference type="SAM" id="SignalP"/>
    </source>
</evidence>
<reference evidence="2 3" key="1">
    <citation type="submission" date="2019-12" db="EMBL/GenBank/DDBJ databases">
        <authorList>
            <person name="Jiao W.-B."/>
            <person name="Schneeberger K."/>
        </authorList>
    </citation>
    <scope>NUCLEOTIDE SEQUENCE [LARGE SCALE GENOMIC DNA]</scope>
    <source>
        <strain evidence="3">cv. C24</strain>
    </source>
</reference>
<name>A0A5S9WRA7_ARATH</name>
<accession>A0A5S9WRA7</accession>
<evidence type="ECO:0000313" key="2">
    <source>
        <dbReference type="EMBL" id="CAA0326555.1"/>
    </source>
</evidence>
<feature type="chain" id="PRO_5024934743" evidence="1">
    <location>
        <begin position="26"/>
        <end position="73"/>
    </location>
</feature>
<sequence length="73" mass="8119">MASNKVSFFLVLCLCVLSTAEFGEAQILTGIKCPDPNGHDKEDKCDIYCHNQNYIGGSCQGYKNHYMCECYVG</sequence>
<feature type="signal peptide" evidence="1">
    <location>
        <begin position="1"/>
        <end position="25"/>
    </location>
</feature>
<proteinExistence type="predicted"/>
<dbReference type="OrthoDB" id="1020739at2759"/>
<evidence type="ECO:0000313" key="3">
    <source>
        <dbReference type="Proteomes" id="UP000434276"/>
    </source>
</evidence>
<protein>
    <submittedName>
        <fullName evidence="2">Uncharacterized protein</fullName>
    </submittedName>
</protein>
<dbReference type="EMBL" id="CACSHJ010000087">
    <property type="protein sequence ID" value="CAA0326555.1"/>
    <property type="molecule type" value="Genomic_DNA"/>
</dbReference>
<dbReference type="Proteomes" id="UP000434276">
    <property type="component" value="Unassembled WGS sequence"/>
</dbReference>
<organism evidence="2 3">
    <name type="scientific">Arabidopsis thaliana</name>
    <name type="common">Mouse-ear cress</name>
    <dbReference type="NCBI Taxonomy" id="3702"/>
    <lineage>
        <taxon>Eukaryota</taxon>
        <taxon>Viridiplantae</taxon>
        <taxon>Streptophyta</taxon>
        <taxon>Embryophyta</taxon>
        <taxon>Tracheophyta</taxon>
        <taxon>Spermatophyta</taxon>
        <taxon>Magnoliopsida</taxon>
        <taxon>eudicotyledons</taxon>
        <taxon>Gunneridae</taxon>
        <taxon>Pentapetalae</taxon>
        <taxon>rosids</taxon>
        <taxon>malvids</taxon>
        <taxon>Brassicales</taxon>
        <taxon>Brassicaceae</taxon>
        <taxon>Camelineae</taxon>
        <taxon>Arabidopsis</taxon>
    </lineage>
</organism>
<keyword evidence="1" id="KW-0732">Signal</keyword>
<dbReference type="ExpressionAtlas" id="A0A5S9WRA7">
    <property type="expression patterns" value="baseline and differential"/>
</dbReference>
<gene>
    <name evidence="2" type="ORF">C24_LOCUS5904</name>
</gene>